<dbReference type="Proteomes" id="UP000053815">
    <property type="component" value="Unassembled WGS sequence"/>
</dbReference>
<dbReference type="SMART" id="SM00220">
    <property type="entry name" value="S_TKc"/>
    <property type="match status" value="1"/>
</dbReference>
<feature type="region of interest" description="Disordered" evidence="7">
    <location>
        <begin position="605"/>
        <end position="722"/>
    </location>
</feature>
<feature type="compositionally biased region" description="Polar residues" evidence="7">
    <location>
        <begin position="338"/>
        <end position="348"/>
    </location>
</feature>
<dbReference type="CDD" id="cd05578">
    <property type="entry name" value="STKc_Yank1"/>
    <property type="match status" value="1"/>
</dbReference>
<evidence type="ECO:0000313" key="10">
    <source>
        <dbReference type="EMBL" id="GAN09324.1"/>
    </source>
</evidence>
<organism evidence="10">
    <name type="scientific">Mucor ambiguus</name>
    <dbReference type="NCBI Taxonomy" id="91626"/>
    <lineage>
        <taxon>Eukaryota</taxon>
        <taxon>Fungi</taxon>
        <taxon>Fungi incertae sedis</taxon>
        <taxon>Mucoromycota</taxon>
        <taxon>Mucoromycotina</taxon>
        <taxon>Mucoromycetes</taxon>
        <taxon>Mucorales</taxon>
        <taxon>Mucorineae</taxon>
        <taxon>Mucoraceae</taxon>
        <taxon>Mucor</taxon>
    </lineage>
</organism>
<dbReference type="PROSITE" id="PS00108">
    <property type="entry name" value="PROTEIN_KINASE_ST"/>
    <property type="match status" value="1"/>
</dbReference>
<feature type="compositionally biased region" description="Polar residues" evidence="7">
    <location>
        <begin position="643"/>
        <end position="674"/>
    </location>
</feature>
<dbReference type="EMBL" id="DF836548">
    <property type="protein sequence ID" value="GAN09324.1"/>
    <property type="molecule type" value="Genomic_DNA"/>
</dbReference>
<dbReference type="Gene3D" id="3.30.200.20">
    <property type="entry name" value="Phosphorylase Kinase, domain 1"/>
    <property type="match status" value="1"/>
</dbReference>
<feature type="compositionally biased region" description="Low complexity" evidence="7">
    <location>
        <begin position="610"/>
        <end position="637"/>
    </location>
</feature>
<feature type="compositionally biased region" description="Pro residues" evidence="7">
    <location>
        <begin position="494"/>
        <end position="503"/>
    </location>
</feature>
<evidence type="ECO:0000256" key="1">
    <source>
        <dbReference type="ARBA" id="ARBA00022527"/>
    </source>
</evidence>
<dbReference type="PROSITE" id="PS00107">
    <property type="entry name" value="PROTEIN_KINASE_ATP"/>
    <property type="match status" value="1"/>
</dbReference>
<evidence type="ECO:0000259" key="9">
    <source>
        <dbReference type="PROSITE" id="PS51285"/>
    </source>
</evidence>
<keyword evidence="1" id="KW-0723">Serine/threonine-protein kinase</keyword>
<dbReference type="OrthoDB" id="354826at2759"/>
<feature type="compositionally biased region" description="Low complexity" evidence="7">
    <location>
        <begin position="683"/>
        <end position="692"/>
    </location>
</feature>
<feature type="compositionally biased region" description="Basic and acidic residues" evidence="7">
    <location>
        <begin position="555"/>
        <end position="564"/>
    </location>
</feature>
<gene>
    <name evidence="10" type="ORF">MAM1_0259c08849</name>
</gene>
<dbReference type="STRING" id="91626.A0A0C9MPF2"/>
<feature type="region of interest" description="Disordered" evidence="7">
    <location>
        <begin position="326"/>
        <end position="357"/>
    </location>
</feature>
<dbReference type="GO" id="GO:0005524">
    <property type="term" value="F:ATP binding"/>
    <property type="evidence" value="ECO:0007669"/>
    <property type="project" value="UniProtKB-UniRule"/>
</dbReference>
<keyword evidence="11" id="KW-1185">Reference proteome</keyword>
<evidence type="ECO:0000256" key="3">
    <source>
        <dbReference type="ARBA" id="ARBA00022741"/>
    </source>
</evidence>
<evidence type="ECO:0000256" key="6">
    <source>
        <dbReference type="PROSITE-ProRule" id="PRU10141"/>
    </source>
</evidence>
<protein>
    <submittedName>
        <fullName evidence="10">AGC/YANK protein kinase</fullName>
    </submittedName>
</protein>
<proteinExistence type="predicted"/>
<evidence type="ECO:0000256" key="2">
    <source>
        <dbReference type="ARBA" id="ARBA00022679"/>
    </source>
</evidence>
<dbReference type="GO" id="GO:0001664">
    <property type="term" value="F:G protein-coupled receptor binding"/>
    <property type="evidence" value="ECO:0007669"/>
    <property type="project" value="TreeGrafter"/>
</dbReference>
<dbReference type="PROSITE" id="PS50011">
    <property type="entry name" value="PROTEIN_KINASE_DOM"/>
    <property type="match status" value="1"/>
</dbReference>
<dbReference type="GO" id="GO:0004703">
    <property type="term" value="F:G protein-coupled receptor kinase activity"/>
    <property type="evidence" value="ECO:0007669"/>
    <property type="project" value="TreeGrafter"/>
</dbReference>
<dbReference type="PROSITE" id="PS51285">
    <property type="entry name" value="AGC_KINASE_CTER"/>
    <property type="match status" value="1"/>
</dbReference>
<dbReference type="InterPro" id="IPR017441">
    <property type="entry name" value="Protein_kinase_ATP_BS"/>
</dbReference>
<reference evidence="10" key="1">
    <citation type="submission" date="2014-09" db="EMBL/GenBank/DDBJ databases">
        <title>Draft genome sequence of an oleaginous Mucoromycotina fungus Mucor ambiguus NBRC6742.</title>
        <authorList>
            <person name="Takeda I."/>
            <person name="Yamane N."/>
            <person name="Morita T."/>
            <person name="Tamano K."/>
            <person name="Machida M."/>
            <person name="Baker S."/>
            <person name="Koike H."/>
        </authorList>
    </citation>
    <scope>NUCLEOTIDE SEQUENCE</scope>
    <source>
        <strain evidence="10">NBRC 6742</strain>
    </source>
</reference>
<evidence type="ECO:0000259" key="8">
    <source>
        <dbReference type="PROSITE" id="PS50011"/>
    </source>
</evidence>
<keyword evidence="5 6" id="KW-0067">ATP-binding</keyword>
<feature type="compositionally biased region" description="Low complexity" evidence="7">
    <location>
        <begin position="518"/>
        <end position="541"/>
    </location>
</feature>
<dbReference type="SUPFAM" id="SSF56112">
    <property type="entry name" value="Protein kinase-like (PK-like)"/>
    <property type="match status" value="1"/>
</dbReference>
<evidence type="ECO:0000256" key="4">
    <source>
        <dbReference type="ARBA" id="ARBA00022777"/>
    </source>
</evidence>
<dbReference type="InterPro" id="IPR000719">
    <property type="entry name" value="Prot_kinase_dom"/>
</dbReference>
<evidence type="ECO:0000256" key="5">
    <source>
        <dbReference type="ARBA" id="ARBA00022840"/>
    </source>
</evidence>
<feature type="compositionally biased region" description="Basic and acidic residues" evidence="7">
    <location>
        <begin position="449"/>
        <end position="460"/>
    </location>
</feature>
<dbReference type="FunFam" id="3.30.200.20:FF:000354">
    <property type="entry name" value="AGC/YANK protein kinase"/>
    <property type="match status" value="1"/>
</dbReference>
<feature type="region of interest" description="Disordered" evidence="7">
    <location>
        <begin position="449"/>
        <end position="572"/>
    </location>
</feature>
<dbReference type="PANTHER" id="PTHR24355:SF30">
    <property type="entry name" value="SERINE_THREONINE-PROTEIN KINASE 32B ISOFORM X1"/>
    <property type="match status" value="1"/>
</dbReference>
<dbReference type="InterPro" id="IPR011009">
    <property type="entry name" value="Kinase-like_dom_sf"/>
</dbReference>
<dbReference type="GO" id="GO:0009966">
    <property type="term" value="P:regulation of signal transduction"/>
    <property type="evidence" value="ECO:0007669"/>
    <property type="project" value="TreeGrafter"/>
</dbReference>
<dbReference type="InterPro" id="IPR008271">
    <property type="entry name" value="Ser/Thr_kinase_AS"/>
</dbReference>
<keyword evidence="3 6" id="KW-0547">Nucleotide-binding</keyword>
<dbReference type="AlphaFoldDB" id="A0A0C9MPF2"/>
<accession>A0A0C9MPF2</accession>
<dbReference type="Gene3D" id="1.10.510.10">
    <property type="entry name" value="Transferase(Phosphotransferase) domain 1"/>
    <property type="match status" value="1"/>
</dbReference>
<evidence type="ECO:0000313" key="11">
    <source>
        <dbReference type="Proteomes" id="UP000053815"/>
    </source>
</evidence>
<dbReference type="InterPro" id="IPR000961">
    <property type="entry name" value="AGC-kinase_C"/>
</dbReference>
<feature type="domain" description="AGC-kinase C-terminal" evidence="9">
    <location>
        <begin position="281"/>
        <end position="380"/>
    </location>
</feature>
<name>A0A0C9MPF2_9FUNG</name>
<sequence length="722" mass="80667">MGVVCCREELLDLEGEVELSHFTLLRSVGKGAFGKVRVVQHKGTKQLYALKYINKTKCIQMRAVENIISERRLLEQISCNLIVNMRYAFQDDDNLFMILDLMLGGDLRFHLDRLGVMPEEYVRFYAAEVAVSLHYLHSLNIIHRDLKPDNILLDEQGHAHLTDFNIATIINNAKPLTSVAGSFAYIAPEVLQKRGYLTSVDWWSLGIVIYELLFGKRPFRGKSNDALQHAILHDNVHFPENHKLSPQAIDFIKCLLTRDIKSRIGVGKQGFQRLMHHPWFNGIPWELLEPKQVEPPFVPDSKRANFDPTHELEEILLEDNPLKVKRRNPKRSGAAASYATSFKSQATDPNIPEQSPERQLMEEKFLTYDYTKPDENENRKKLIEQRHWAQKMNKTTGEKHGLLPNQAYGPTRKAGGTYKASVLDYLNQKPPTPLSAGDILKLEELARTARSGGAKDKGNEWRPPSGLMRNSLPDGSPLDAVQARDEYILQNGGVPPPSRPPPLLSQYNSNSADLNQRNNSTTTNNTTHTASTTPTTTQTSNHISHKASQEYSDYQARRSSDDSYRLASSPDNSEYPLIASAAALGMEYQHHSHMNTSHHHYPQSVATAVSSNNQQPQQHSHHQNTNTTNITTQHNNNPYPPSIVSTASSNTLNDASKSTITYKTNSSSNTTVSGAGTAPRPSPARISSIPRIHGTPLPPPTSSLPPVPSELPPLPPIPKNLI</sequence>
<dbReference type="GO" id="GO:0007186">
    <property type="term" value="P:G protein-coupled receptor signaling pathway"/>
    <property type="evidence" value="ECO:0007669"/>
    <property type="project" value="TreeGrafter"/>
</dbReference>
<dbReference type="FunFam" id="1.10.510.10:FF:000469">
    <property type="entry name" value="Serine/threonine-protein kinase 32B"/>
    <property type="match status" value="1"/>
</dbReference>
<keyword evidence="4 10" id="KW-0418">Kinase</keyword>
<feature type="compositionally biased region" description="Pro residues" evidence="7">
    <location>
        <begin position="696"/>
        <end position="722"/>
    </location>
</feature>
<dbReference type="PANTHER" id="PTHR24355">
    <property type="entry name" value="G PROTEIN-COUPLED RECEPTOR KINASE/RIBOSOMAL PROTEIN S6 KINASE"/>
    <property type="match status" value="1"/>
</dbReference>
<feature type="domain" description="Protein kinase" evidence="8">
    <location>
        <begin position="22"/>
        <end position="280"/>
    </location>
</feature>
<feature type="compositionally biased region" description="Polar residues" evidence="7">
    <location>
        <begin position="506"/>
        <end position="517"/>
    </location>
</feature>
<keyword evidence="2" id="KW-0808">Transferase</keyword>
<dbReference type="Pfam" id="PF00069">
    <property type="entry name" value="Pkinase"/>
    <property type="match status" value="1"/>
</dbReference>
<feature type="binding site" evidence="6">
    <location>
        <position position="51"/>
    </location>
    <ligand>
        <name>ATP</name>
        <dbReference type="ChEBI" id="CHEBI:30616"/>
    </ligand>
</feature>
<evidence type="ECO:0000256" key="7">
    <source>
        <dbReference type="SAM" id="MobiDB-lite"/>
    </source>
</evidence>